<dbReference type="Proteomes" id="UP000076881">
    <property type="component" value="Unassembled WGS sequence"/>
</dbReference>
<gene>
    <name evidence="1" type="ORF">LEL_08994</name>
</gene>
<proteinExistence type="predicted"/>
<reference evidence="1 2" key="1">
    <citation type="journal article" date="2016" name="Genome Biol. Evol.">
        <title>Divergent and convergent evolution of fungal pathogenicity.</title>
        <authorList>
            <person name="Shang Y."/>
            <person name="Xiao G."/>
            <person name="Zheng P."/>
            <person name="Cen K."/>
            <person name="Zhan S."/>
            <person name="Wang C."/>
        </authorList>
    </citation>
    <scope>NUCLEOTIDE SEQUENCE [LARGE SCALE GENOMIC DNA]</scope>
    <source>
        <strain evidence="1 2">RCEF 1005</strain>
    </source>
</reference>
<organism evidence="1 2">
    <name type="scientific">Akanthomyces lecanii RCEF 1005</name>
    <dbReference type="NCBI Taxonomy" id="1081108"/>
    <lineage>
        <taxon>Eukaryota</taxon>
        <taxon>Fungi</taxon>
        <taxon>Dikarya</taxon>
        <taxon>Ascomycota</taxon>
        <taxon>Pezizomycotina</taxon>
        <taxon>Sordariomycetes</taxon>
        <taxon>Hypocreomycetidae</taxon>
        <taxon>Hypocreales</taxon>
        <taxon>Cordycipitaceae</taxon>
        <taxon>Akanthomyces</taxon>
        <taxon>Cordyceps confragosa</taxon>
    </lineage>
</organism>
<protein>
    <submittedName>
        <fullName evidence="1">Uncharacterized protein</fullName>
    </submittedName>
</protein>
<keyword evidence="2" id="KW-1185">Reference proteome</keyword>
<evidence type="ECO:0000313" key="2">
    <source>
        <dbReference type="Proteomes" id="UP000076881"/>
    </source>
</evidence>
<sequence>MTPMHNFHAPGDSAYEFNLDFSGLVYDKNFDGDRFAMVMVSHRLQCLSSIRRATPRYGAVPELNPLWARLFDQIAIVLRKLNRCIATPDGLVPALAHISKLMHVEVRHIALGHASEMQHVRAKSPKM</sequence>
<comment type="caution">
    <text evidence="1">The sequence shown here is derived from an EMBL/GenBank/DDBJ whole genome shotgun (WGS) entry which is preliminary data.</text>
</comment>
<evidence type="ECO:0000313" key="1">
    <source>
        <dbReference type="EMBL" id="OAA71759.1"/>
    </source>
</evidence>
<name>A0A162MWN7_CORDF</name>
<accession>A0A162MWN7</accession>
<dbReference type="EMBL" id="AZHF01000008">
    <property type="protein sequence ID" value="OAA71759.1"/>
    <property type="molecule type" value="Genomic_DNA"/>
</dbReference>
<dbReference type="AlphaFoldDB" id="A0A162MWN7"/>